<dbReference type="SUPFAM" id="SSF142921">
    <property type="entry name" value="WGR domain-like"/>
    <property type="match status" value="1"/>
</dbReference>
<evidence type="ECO:0000313" key="2">
    <source>
        <dbReference type="Proteomes" id="UP001500133"/>
    </source>
</evidence>
<proteinExistence type="predicted"/>
<keyword evidence="2" id="KW-1185">Reference proteome</keyword>
<accession>A0ABP7LHZ7</accession>
<dbReference type="EMBL" id="BAAAZT010000030">
    <property type="protein sequence ID" value="GAA3900945.1"/>
    <property type="molecule type" value="Genomic_DNA"/>
</dbReference>
<gene>
    <name evidence="1" type="ORF">GCM10022228_09480</name>
</gene>
<reference evidence="2" key="1">
    <citation type="journal article" date="2019" name="Int. J. Syst. Evol. Microbiol.">
        <title>The Global Catalogue of Microorganisms (GCM) 10K type strain sequencing project: providing services to taxonomists for standard genome sequencing and annotation.</title>
        <authorList>
            <consortium name="The Broad Institute Genomics Platform"/>
            <consortium name="The Broad Institute Genome Sequencing Center for Infectious Disease"/>
            <person name="Wu L."/>
            <person name="Ma J."/>
        </authorList>
    </citation>
    <scope>NUCLEOTIDE SEQUENCE [LARGE SCALE GENOMIC DNA]</scope>
    <source>
        <strain evidence="2">JCM 16914</strain>
    </source>
</reference>
<comment type="caution">
    <text evidence="1">The sequence shown here is derived from an EMBL/GenBank/DDBJ whole genome shotgun (WGS) entry which is preliminary data.</text>
</comment>
<evidence type="ECO:0000313" key="1">
    <source>
        <dbReference type="EMBL" id="GAA3900945.1"/>
    </source>
</evidence>
<name>A0ABP7LHZ7_9GAMM</name>
<dbReference type="RefSeq" id="WP_344702813.1">
    <property type="nucleotide sequence ID" value="NZ_BAAAZT010000030.1"/>
</dbReference>
<sequence length="93" mass="10883">MIVRWETEHDYVLIHIHQDMFNDWIFSRAWGQIGTQFGGLEHRLADSLEQAQMWLDDDATIQRSRGFRKVLDVAAETPEGRQAMRQLSLLDAL</sequence>
<dbReference type="InterPro" id="IPR036930">
    <property type="entry name" value="WGR_dom_sf"/>
</dbReference>
<protein>
    <recommendedName>
        <fullName evidence="3">WGR domain-containing protein</fullName>
    </recommendedName>
</protein>
<dbReference type="Proteomes" id="UP001500133">
    <property type="component" value="Unassembled WGS sequence"/>
</dbReference>
<evidence type="ECO:0008006" key="3">
    <source>
        <dbReference type="Google" id="ProtNLM"/>
    </source>
</evidence>
<organism evidence="1 2">
    <name type="scientific">Halomonas cibimaris</name>
    <dbReference type="NCBI Taxonomy" id="657012"/>
    <lineage>
        <taxon>Bacteria</taxon>
        <taxon>Pseudomonadati</taxon>
        <taxon>Pseudomonadota</taxon>
        <taxon>Gammaproteobacteria</taxon>
        <taxon>Oceanospirillales</taxon>
        <taxon>Halomonadaceae</taxon>
        <taxon>Halomonas</taxon>
    </lineage>
</organism>